<dbReference type="Pfam" id="PF10782">
    <property type="entry name" value="zf-C2HCIx2C"/>
    <property type="match status" value="1"/>
</dbReference>
<dbReference type="KEGG" id="gmc:GY4MC1_0597"/>
<sequence>MRVGEQVTKEEKKQVRLQIINLLDTHCSSCKERSERKNSVCLTDCPIGKQMRQLSSMLEKESIAVSETEKTKKKGKWTNEEEFYLWHHQHILTIDQLAEKLDRGQKSVYNKLWQLKKRGGIQHVI</sequence>
<protein>
    <recommendedName>
        <fullName evidence="2">Zinc-finger domain-containing protein</fullName>
    </recommendedName>
</protein>
<name>A0A7U3YCS6_GEOS0</name>
<dbReference type="InterPro" id="IPR019718">
    <property type="entry name" value="DUF2602"/>
</dbReference>
<organism evidence="1">
    <name type="scientific">Geobacillus sp. (strain Y4.1MC1)</name>
    <dbReference type="NCBI Taxonomy" id="581103"/>
    <lineage>
        <taxon>Bacteria</taxon>
        <taxon>Bacillati</taxon>
        <taxon>Bacillota</taxon>
        <taxon>Bacilli</taxon>
        <taxon>Bacillales</taxon>
        <taxon>Anoxybacillaceae</taxon>
        <taxon>Geobacillus</taxon>
    </lineage>
</organism>
<proteinExistence type="predicted"/>
<evidence type="ECO:0000313" key="1">
    <source>
        <dbReference type="EMBL" id="ADP73425.1"/>
    </source>
</evidence>
<evidence type="ECO:0008006" key="2">
    <source>
        <dbReference type="Google" id="ProtNLM"/>
    </source>
</evidence>
<accession>A0A7U3YCS6</accession>
<dbReference type="AlphaFoldDB" id="A0A7U3YCS6"/>
<reference evidence="1" key="1">
    <citation type="submission" date="2010-10" db="EMBL/GenBank/DDBJ databases">
        <title>Complete sequence of chromosome of Geobacillus sp. Y4.1MC1.</title>
        <authorList>
            <consortium name="US DOE Joint Genome Institute"/>
            <person name="Lucas S."/>
            <person name="Copeland A."/>
            <person name="Lapidus A."/>
            <person name="Cheng J.-F."/>
            <person name="Bruce D."/>
            <person name="Goodwin L."/>
            <person name="Pitluck S."/>
            <person name="Chertkov O."/>
            <person name="Zhang X."/>
            <person name="Detter J.C."/>
            <person name="Han C."/>
            <person name="Tapia R."/>
            <person name="Land M."/>
            <person name="Hauser L."/>
            <person name="Jeffries C."/>
            <person name="Kyrpides N."/>
            <person name="Ivanova N."/>
            <person name="Ovchinnikova G."/>
            <person name="Brumm P."/>
            <person name="Mead D."/>
            <person name="Woyke T."/>
        </authorList>
    </citation>
    <scope>NUCLEOTIDE SEQUENCE [LARGE SCALE GENOMIC DNA]</scope>
    <source>
        <strain evidence="1">Y4.1MC1</strain>
    </source>
</reference>
<gene>
    <name evidence="1" type="ORF">GY4MC1_0597</name>
</gene>
<dbReference type="EMBL" id="CP002293">
    <property type="protein sequence ID" value="ADP73425.1"/>
    <property type="molecule type" value="Genomic_DNA"/>
</dbReference>